<dbReference type="GO" id="GO:0016020">
    <property type="term" value="C:membrane"/>
    <property type="evidence" value="ECO:0007669"/>
    <property type="project" value="UniProtKB-SubCell"/>
</dbReference>
<keyword evidence="4" id="KW-0808">Transferase</keyword>
<reference evidence="12 13" key="1">
    <citation type="submission" date="2023-01" db="EMBL/GenBank/DDBJ databases">
        <title>Cultivation and genomic characterization of new, ubiquitous marine nitrite-oxidizing bacteria from the Nitrospirales.</title>
        <authorList>
            <person name="Mueller A.J."/>
            <person name="Daebeler A."/>
            <person name="Herbold C.W."/>
            <person name="Kirkegaard R.H."/>
            <person name="Daims H."/>
        </authorList>
    </citation>
    <scope>NUCLEOTIDE SEQUENCE [LARGE SCALE GENOMIC DNA]</scope>
    <source>
        <strain evidence="12 13">DK</strain>
    </source>
</reference>
<keyword evidence="8" id="KW-0812">Transmembrane</keyword>
<evidence type="ECO:0000256" key="7">
    <source>
        <dbReference type="SAM" id="Coils"/>
    </source>
</evidence>
<dbReference type="EMBL" id="CP116968">
    <property type="protein sequence ID" value="WNM64056.1"/>
    <property type="molecule type" value="Genomic_DNA"/>
</dbReference>
<dbReference type="InterPro" id="IPR000014">
    <property type="entry name" value="PAS"/>
</dbReference>
<dbReference type="EC" id="2.7.13.3" evidence="2"/>
<dbReference type="GO" id="GO:0030295">
    <property type="term" value="F:protein kinase activator activity"/>
    <property type="evidence" value="ECO:0007669"/>
    <property type="project" value="TreeGrafter"/>
</dbReference>
<dbReference type="InterPro" id="IPR036890">
    <property type="entry name" value="HATPase_C_sf"/>
</dbReference>
<dbReference type="InterPro" id="IPR035965">
    <property type="entry name" value="PAS-like_dom_sf"/>
</dbReference>
<protein>
    <recommendedName>
        <fullName evidence="2">histidine kinase</fullName>
        <ecNumber evidence="2">2.7.13.3</ecNumber>
    </recommendedName>
</protein>
<dbReference type="Pfam" id="PF02518">
    <property type="entry name" value="HATPase_c"/>
    <property type="match status" value="1"/>
</dbReference>
<dbReference type="PANTHER" id="PTHR42878:SF15">
    <property type="entry name" value="BACTERIOPHYTOCHROME"/>
    <property type="match status" value="1"/>
</dbReference>
<comment type="catalytic activity">
    <reaction evidence="1">
        <text>ATP + protein L-histidine = ADP + protein N-phospho-L-histidine.</text>
        <dbReference type="EC" id="2.7.13.3"/>
    </reaction>
</comment>
<feature type="transmembrane region" description="Helical" evidence="8">
    <location>
        <begin position="65"/>
        <end position="83"/>
    </location>
</feature>
<dbReference type="RefSeq" id="WP_312748959.1">
    <property type="nucleotide sequence ID" value="NZ_CP116968.1"/>
</dbReference>
<sequence>MSFKSLTMDVPAVTAEQPQPNLHRALIVGLALGIFVADCLTPLGIGMGSLYILVVVATFPLNHPWTTKIAIIGAIFLIFLGYWGSISRLGYETAVINRSLSTLCVLVTGYMTLKNISSRQALQTVKEDLEVKYGLQTKELKEQNQTMSVLLEDLKLTKNDLEDKERRLRVFVDAFPSGMLIVNHLGNVVFANKLIETLFGYSQHELIGQSIDTLVPKRFQQNHARHRVAFLENPSTRAMGAGRDLFARRKDGSEFPVEIGLNPISTPDGLMVLSSVVDISARKQHEAELKRLNQQLANQNQELEAYNYAVSHDLRTPLRAIHNYADFLLEDLSTKVSSEQTEYLNGITTAVCEAEELVSDLLELSRLNIKDSVPQVCHVGNIIAKTLFLLNFDKDVEIHQPAEWPIVLGHEHLVKQIFQNLLANGVKFNHSSPKILKMNWRQEFHGVITFTVEDNGIGISEPYQDKIFQVFERLHTNREYEGTGIGLAIVKNAVCRLGGEIRVKSELGKGSIFSFTVPIGENYDDA</sequence>
<dbReference type="GO" id="GO:0000155">
    <property type="term" value="F:phosphorelay sensor kinase activity"/>
    <property type="evidence" value="ECO:0007669"/>
    <property type="project" value="InterPro"/>
</dbReference>
<keyword evidence="12" id="KW-0067">ATP-binding</keyword>
<dbReference type="Gene3D" id="3.30.450.20">
    <property type="entry name" value="PAS domain"/>
    <property type="match status" value="1"/>
</dbReference>
<dbReference type="PROSITE" id="PS50109">
    <property type="entry name" value="HIS_KIN"/>
    <property type="match status" value="1"/>
</dbReference>
<evidence type="ECO:0000256" key="5">
    <source>
        <dbReference type="ARBA" id="ARBA00022777"/>
    </source>
</evidence>
<keyword evidence="13" id="KW-1185">Reference proteome</keyword>
<proteinExistence type="predicted"/>
<dbReference type="InterPro" id="IPR003594">
    <property type="entry name" value="HATPase_dom"/>
</dbReference>
<name>A0AA96GL99_9BACT</name>
<evidence type="ECO:0000259" key="9">
    <source>
        <dbReference type="PROSITE" id="PS50109"/>
    </source>
</evidence>
<dbReference type="SMART" id="SM00091">
    <property type="entry name" value="PAS"/>
    <property type="match status" value="1"/>
</dbReference>
<evidence type="ECO:0000313" key="13">
    <source>
        <dbReference type="Proteomes" id="UP001302494"/>
    </source>
</evidence>
<dbReference type="InterPro" id="IPR004358">
    <property type="entry name" value="Sig_transdc_His_kin-like_C"/>
</dbReference>
<dbReference type="CDD" id="cd00130">
    <property type="entry name" value="PAS"/>
    <property type="match status" value="1"/>
</dbReference>
<accession>A0AA96GL99</accession>
<dbReference type="Pfam" id="PF13426">
    <property type="entry name" value="PAS_9"/>
    <property type="match status" value="1"/>
</dbReference>
<evidence type="ECO:0000256" key="3">
    <source>
        <dbReference type="ARBA" id="ARBA00022553"/>
    </source>
</evidence>
<dbReference type="SMART" id="SM00387">
    <property type="entry name" value="HATPase_c"/>
    <property type="match status" value="1"/>
</dbReference>
<feature type="domain" description="Histidine kinase" evidence="9">
    <location>
        <begin position="309"/>
        <end position="521"/>
    </location>
</feature>
<dbReference type="Gene3D" id="1.10.287.130">
    <property type="match status" value="1"/>
</dbReference>
<keyword evidence="8" id="KW-1133">Transmembrane helix</keyword>
<dbReference type="Gene3D" id="3.30.565.10">
    <property type="entry name" value="Histidine kinase-like ATPase, C-terminal domain"/>
    <property type="match status" value="1"/>
</dbReference>
<dbReference type="Proteomes" id="UP001302494">
    <property type="component" value="Chromosome"/>
</dbReference>
<organism evidence="12 13">
    <name type="scientific">Candidatus Nitrospira neomarina</name>
    <dbReference type="NCBI Taxonomy" id="3020899"/>
    <lineage>
        <taxon>Bacteria</taxon>
        <taxon>Pseudomonadati</taxon>
        <taxon>Nitrospirota</taxon>
        <taxon>Nitrospiria</taxon>
        <taxon>Nitrospirales</taxon>
        <taxon>Nitrospiraceae</taxon>
        <taxon>Nitrospira</taxon>
    </lineage>
</organism>
<dbReference type="PANTHER" id="PTHR42878">
    <property type="entry name" value="TWO-COMPONENT HISTIDINE KINASE"/>
    <property type="match status" value="1"/>
</dbReference>
<dbReference type="InterPro" id="IPR036097">
    <property type="entry name" value="HisK_dim/P_sf"/>
</dbReference>
<dbReference type="InterPro" id="IPR003661">
    <property type="entry name" value="HisK_dim/P_dom"/>
</dbReference>
<dbReference type="InterPro" id="IPR000700">
    <property type="entry name" value="PAS-assoc_C"/>
</dbReference>
<feature type="domain" description="PAS" evidence="10">
    <location>
        <begin position="164"/>
        <end position="217"/>
    </location>
</feature>
<dbReference type="GO" id="GO:0007234">
    <property type="term" value="P:osmosensory signaling via phosphorelay pathway"/>
    <property type="evidence" value="ECO:0007669"/>
    <property type="project" value="TreeGrafter"/>
</dbReference>
<dbReference type="SMART" id="SM00388">
    <property type="entry name" value="HisKA"/>
    <property type="match status" value="1"/>
</dbReference>
<dbReference type="CDD" id="cd00082">
    <property type="entry name" value="HisKA"/>
    <property type="match status" value="1"/>
</dbReference>
<feature type="domain" description="PAC" evidence="11">
    <location>
        <begin position="241"/>
        <end position="291"/>
    </location>
</feature>
<evidence type="ECO:0000313" key="12">
    <source>
        <dbReference type="EMBL" id="WNM64056.1"/>
    </source>
</evidence>
<dbReference type="SUPFAM" id="SSF55785">
    <property type="entry name" value="PYP-like sensor domain (PAS domain)"/>
    <property type="match status" value="1"/>
</dbReference>
<evidence type="ECO:0000256" key="6">
    <source>
        <dbReference type="ARBA" id="ARBA00023136"/>
    </source>
</evidence>
<dbReference type="InterPro" id="IPR005467">
    <property type="entry name" value="His_kinase_dom"/>
</dbReference>
<evidence type="ECO:0000259" key="11">
    <source>
        <dbReference type="PROSITE" id="PS50113"/>
    </source>
</evidence>
<dbReference type="PROSITE" id="PS50113">
    <property type="entry name" value="PAC"/>
    <property type="match status" value="1"/>
</dbReference>
<dbReference type="PRINTS" id="PR00344">
    <property type="entry name" value="BCTRLSENSOR"/>
</dbReference>
<keyword evidence="7" id="KW-0175">Coiled coil</keyword>
<dbReference type="Pfam" id="PF00512">
    <property type="entry name" value="HisKA"/>
    <property type="match status" value="1"/>
</dbReference>
<dbReference type="GO" id="GO:0000156">
    <property type="term" value="F:phosphorelay response regulator activity"/>
    <property type="evidence" value="ECO:0007669"/>
    <property type="project" value="TreeGrafter"/>
</dbReference>
<dbReference type="KEGG" id="nneo:PQG83_09970"/>
<dbReference type="SUPFAM" id="SSF47384">
    <property type="entry name" value="Homodimeric domain of signal transducing histidine kinase"/>
    <property type="match status" value="1"/>
</dbReference>
<dbReference type="NCBIfam" id="TIGR00229">
    <property type="entry name" value="sensory_box"/>
    <property type="match status" value="1"/>
</dbReference>
<evidence type="ECO:0000256" key="2">
    <source>
        <dbReference type="ARBA" id="ARBA00012438"/>
    </source>
</evidence>
<keyword evidence="12" id="KW-0547">Nucleotide-binding</keyword>
<gene>
    <name evidence="12" type="ORF">PQG83_09970</name>
</gene>
<evidence type="ECO:0000259" key="10">
    <source>
        <dbReference type="PROSITE" id="PS50112"/>
    </source>
</evidence>
<feature type="transmembrane region" description="Helical" evidence="8">
    <location>
        <begin position="26"/>
        <end position="59"/>
    </location>
</feature>
<keyword evidence="5" id="KW-0418">Kinase</keyword>
<evidence type="ECO:0000256" key="1">
    <source>
        <dbReference type="ARBA" id="ARBA00000085"/>
    </source>
</evidence>
<dbReference type="AlphaFoldDB" id="A0AA96GL99"/>
<feature type="coiled-coil region" evidence="7">
    <location>
        <begin position="282"/>
        <end position="309"/>
    </location>
</feature>
<evidence type="ECO:0000256" key="4">
    <source>
        <dbReference type="ARBA" id="ARBA00022679"/>
    </source>
</evidence>
<dbReference type="PROSITE" id="PS50112">
    <property type="entry name" value="PAS"/>
    <property type="match status" value="1"/>
</dbReference>
<keyword evidence="6 8" id="KW-0472">Membrane</keyword>
<keyword evidence="3" id="KW-0597">Phosphoprotein</keyword>
<dbReference type="GO" id="GO:0005524">
    <property type="term" value="F:ATP binding"/>
    <property type="evidence" value="ECO:0007669"/>
    <property type="project" value="UniProtKB-KW"/>
</dbReference>
<dbReference type="InterPro" id="IPR050351">
    <property type="entry name" value="BphY/WalK/GraS-like"/>
</dbReference>
<evidence type="ECO:0000256" key="8">
    <source>
        <dbReference type="SAM" id="Phobius"/>
    </source>
</evidence>
<dbReference type="SUPFAM" id="SSF55874">
    <property type="entry name" value="ATPase domain of HSP90 chaperone/DNA topoisomerase II/histidine kinase"/>
    <property type="match status" value="1"/>
</dbReference>